<sequence length="102" mass="11301">MATNDVVINDLIHFELGDTEMVKLLGFLYSNAVLVMDCGGCGTTIIPQARSQHSNTGKEEFKVSCVNCGRSSTVRMFGKYGFILPTDDEFYKGKSRADGWEH</sequence>
<dbReference type="EMBL" id="MT145118">
    <property type="protein sequence ID" value="QJI03772.1"/>
    <property type="molecule type" value="Genomic_DNA"/>
</dbReference>
<gene>
    <name evidence="1" type="ORF">TM448B04981_0001</name>
</gene>
<protein>
    <submittedName>
        <fullName evidence="1">Uncharacterized protein</fullName>
    </submittedName>
</protein>
<name>A0A6M3Y142_9ZZZZ</name>
<dbReference type="AlphaFoldDB" id="A0A6M3Y142"/>
<accession>A0A6M3Y142</accession>
<reference evidence="1" key="1">
    <citation type="submission" date="2020-03" db="EMBL/GenBank/DDBJ databases">
        <title>The deep terrestrial virosphere.</title>
        <authorList>
            <person name="Holmfeldt K."/>
            <person name="Nilsson E."/>
            <person name="Simone D."/>
            <person name="Lopez-Fernandez M."/>
            <person name="Wu X."/>
            <person name="de Brujin I."/>
            <person name="Lundin D."/>
            <person name="Andersson A."/>
            <person name="Bertilsson S."/>
            <person name="Dopson M."/>
        </authorList>
    </citation>
    <scope>NUCLEOTIDE SEQUENCE</scope>
    <source>
        <strain evidence="1">TM448B04981</strain>
    </source>
</reference>
<organism evidence="1">
    <name type="scientific">viral metagenome</name>
    <dbReference type="NCBI Taxonomy" id="1070528"/>
    <lineage>
        <taxon>unclassified sequences</taxon>
        <taxon>metagenomes</taxon>
        <taxon>organismal metagenomes</taxon>
    </lineage>
</organism>
<proteinExistence type="predicted"/>
<evidence type="ECO:0000313" key="1">
    <source>
        <dbReference type="EMBL" id="QJI03772.1"/>
    </source>
</evidence>